<accession>A0A843WFZ5</accession>
<dbReference type="Pfam" id="PF14223">
    <property type="entry name" value="Retrotran_gag_2"/>
    <property type="match status" value="1"/>
</dbReference>
<feature type="compositionally biased region" description="Polar residues" evidence="1">
    <location>
        <begin position="179"/>
        <end position="192"/>
    </location>
</feature>
<evidence type="ECO:0000313" key="3">
    <source>
        <dbReference type="Proteomes" id="UP000652761"/>
    </source>
</evidence>
<evidence type="ECO:0000313" key="2">
    <source>
        <dbReference type="EMBL" id="MQM08629.1"/>
    </source>
</evidence>
<protein>
    <recommendedName>
        <fullName evidence="4">UBN2 domain-containing protein</fullName>
    </recommendedName>
</protein>
<feature type="region of interest" description="Disordered" evidence="1">
    <location>
        <begin position="158"/>
        <end position="210"/>
    </location>
</feature>
<organism evidence="2 3">
    <name type="scientific">Colocasia esculenta</name>
    <name type="common">Wild taro</name>
    <name type="synonym">Arum esculentum</name>
    <dbReference type="NCBI Taxonomy" id="4460"/>
    <lineage>
        <taxon>Eukaryota</taxon>
        <taxon>Viridiplantae</taxon>
        <taxon>Streptophyta</taxon>
        <taxon>Embryophyta</taxon>
        <taxon>Tracheophyta</taxon>
        <taxon>Spermatophyta</taxon>
        <taxon>Magnoliopsida</taxon>
        <taxon>Liliopsida</taxon>
        <taxon>Araceae</taxon>
        <taxon>Aroideae</taxon>
        <taxon>Colocasieae</taxon>
        <taxon>Colocasia</taxon>
    </lineage>
</organism>
<dbReference type="OrthoDB" id="778665at2759"/>
<dbReference type="EMBL" id="NMUH01004168">
    <property type="protein sequence ID" value="MQM08629.1"/>
    <property type="molecule type" value="Genomic_DNA"/>
</dbReference>
<name>A0A843WFZ5_COLES</name>
<dbReference type="PANTHER" id="PTHR34676">
    <property type="entry name" value="DUF4219 DOMAIN-CONTAINING PROTEIN-RELATED"/>
    <property type="match status" value="1"/>
</dbReference>
<reference evidence="2" key="1">
    <citation type="submission" date="2017-07" db="EMBL/GenBank/DDBJ databases">
        <title>Taro Niue Genome Assembly and Annotation.</title>
        <authorList>
            <person name="Atibalentja N."/>
            <person name="Keating K."/>
            <person name="Fields C.J."/>
        </authorList>
    </citation>
    <scope>NUCLEOTIDE SEQUENCE</scope>
    <source>
        <strain evidence="2">Niue_2</strain>
        <tissue evidence="2">Leaf</tissue>
    </source>
</reference>
<gene>
    <name evidence="2" type="ORF">Taro_041490</name>
</gene>
<evidence type="ECO:0000256" key="1">
    <source>
        <dbReference type="SAM" id="MobiDB-lite"/>
    </source>
</evidence>
<comment type="caution">
    <text evidence="2">The sequence shown here is derived from an EMBL/GenBank/DDBJ whole genome shotgun (WGS) entry which is preliminary data.</text>
</comment>
<dbReference type="Proteomes" id="UP000652761">
    <property type="component" value="Unassembled WGS sequence"/>
</dbReference>
<evidence type="ECO:0008006" key="4">
    <source>
        <dbReference type="Google" id="ProtNLM"/>
    </source>
</evidence>
<proteinExistence type="predicted"/>
<sequence>MMSNGLSDANWSAMNIMQCSLHPTEFARVSSCVTTKEVWDHMIVIYEGTLEVKETKANMLISEYGTSKMKNDETISEMYGRLTLLTNGLKSLGKTYTKYELVRKFLGSLTPIWHTKATVVEKSRNLSTTTVDQLIGSLMTYELGLKRIDDDVKKKKPLALKASPSVKESSEEEKSSSSGNDSRNQDISNQNALMLRRRFTPSGRKTSPKL</sequence>
<dbReference type="PANTHER" id="PTHR34676:SF8">
    <property type="entry name" value="TRANSMEMBRANE PROTEIN"/>
    <property type="match status" value="1"/>
</dbReference>
<keyword evidence="3" id="KW-1185">Reference proteome</keyword>
<dbReference type="AlphaFoldDB" id="A0A843WFZ5"/>